<dbReference type="InterPro" id="IPR029063">
    <property type="entry name" value="SAM-dependent_MTases_sf"/>
</dbReference>
<keyword evidence="1 6" id="KW-0489">Methyltransferase</keyword>
<keyword evidence="2" id="KW-0808">Transferase</keyword>
<dbReference type="Pfam" id="PF08100">
    <property type="entry name" value="Dimerisation"/>
    <property type="match status" value="1"/>
</dbReference>
<dbReference type="PANTHER" id="PTHR43712">
    <property type="entry name" value="PUTATIVE (AFU_ORTHOLOGUE AFUA_4G14580)-RELATED"/>
    <property type="match status" value="1"/>
</dbReference>
<name>A0ABT4U6K1_9ACTN</name>
<dbReference type="PROSITE" id="PS51683">
    <property type="entry name" value="SAM_OMT_II"/>
    <property type="match status" value="1"/>
</dbReference>
<gene>
    <name evidence="6" type="ORF">O4J56_18160</name>
</gene>
<proteinExistence type="predicted"/>
<dbReference type="InterPro" id="IPR001077">
    <property type="entry name" value="COMT_C"/>
</dbReference>
<evidence type="ECO:0000313" key="7">
    <source>
        <dbReference type="Proteomes" id="UP001527866"/>
    </source>
</evidence>
<evidence type="ECO:0000256" key="3">
    <source>
        <dbReference type="ARBA" id="ARBA00022691"/>
    </source>
</evidence>
<dbReference type="InterPro" id="IPR016461">
    <property type="entry name" value="COMT-like"/>
</dbReference>
<sequence>MAADVEATRDVIDIITGGWRAQALYTAVRLGIPDHVEAGCDTPAQLARATGADEGGVRRLMRLLTAMGVFEGEGASGYRGTRVSRALLDGPHSLRDMCLLHGEDYYTAWGHAHHAISTASSGFEAAFGRPFYDHLGRDPVAARRFQNTLNAGNMFFPQVPDVFDFSGRTVVDVGGGGGDLLAVILGAAPKAEGVYFDRDHMLPAAREHLEAAVGPDRVRLVGGDMFEGVPQGGDAYILCRMLARWDDDAVAALFEGCRGAMADADSRLLVLDRFVEDEDPTVLPSLWDLHLLMTTGGAHRTLAGLTALLERAGLRVERVADLPMETTAVIAAPRTPEPAGEG</sequence>
<dbReference type="Gene3D" id="1.10.10.10">
    <property type="entry name" value="Winged helix-like DNA-binding domain superfamily/Winged helix DNA-binding domain"/>
    <property type="match status" value="1"/>
</dbReference>
<dbReference type="SUPFAM" id="SSF46785">
    <property type="entry name" value="Winged helix' DNA-binding domain"/>
    <property type="match status" value="1"/>
</dbReference>
<dbReference type="Pfam" id="PF00891">
    <property type="entry name" value="Methyltransf_2"/>
    <property type="match status" value="1"/>
</dbReference>
<evidence type="ECO:0000256" key="2">
    <source>
        <dbReference type="ARBA" id="ARBA00022679"/>
    </source>
</evidence>
<dbReference type="PANTHER" id="PTHR43712:SF2">
    <property type="entry name" value="O-METHYLTRANSFERASE CICE"/>
    <property type="match status" value="1"/>
</dbReference>
<evidence type="ECO:0000256" key="1">
    <source>
        <dbReference type="ARBA" id="ARBA00022603"/>
    </source>
</evidence>
<evidence type="ECO:0000259" key="5">
    <source>
        <dbReference type="Pfam" id="PF08100"/>
    </source>
</evidence>
<keyword evidence="3" id="KW-0949">S-adenosyl-L-methionine</keyword>
<dbReference type="InterPro" id="IPR036388">
    <property type="entry name" value="WH-like_DNA-bd_sf"/>
</dbReference>
<dbReference type="PIRSF" id="PIRSF005739">
    <property type="entry name" value="O-mtase"/>
    <property type="match status" value="1"/>
</dbReference>
<dbReference type="InterPro" id="IPR012967">
    <property type="entry name" value="COMT_dimerisation"/>
</dbReference>
<reference evidence="6 7" key="1">
    <citation type="submission" date="2023-01" db="EMBL/GenBank/DDBJ databases">
        <title>Draft genome sequence of Nocardiopsis sp. RSe5-2 isolated from halophytes.</title>
        <authorList>
            <person name="Duangmal K."/>
            <person name="Chantavorakit T."/>
        </authorList>
    </citation>
    <scope>NUCLEOTIDE SEQUENCE [LARGE SCALE GENOMIC DNA]</scope>
    <source>
        <strain evidence="6 7">RSe5-2</strain>
    </source>
</reference>
<dbReference type="GO" id="GO:0032259">
    <property type="term" value="P:methylation"/>
    <property type="evidence" value="ECO:0007669"/>
    <property type="project" value="UniProtKB-KW"/>
</dbReference>
<dbReference type="SUPFAM" id="SSF53335">
    <property type="entry name" value="S-adenosyl-L-methionine-dependent methyltransferases"/>
    <property type="match status" value="1"/>
</dbReference>
<accession>A0ABT4U6K1</accession>
<dbReference type="GO" id="GO:0008168">
    <property type="term" value="F:methyltransferase activity"/>
    <property type="evidence" value="ECO:0007669"/>
    <property type="project" value="UniProtKB-KW"/>
</dbReference>
<evidence type="ECO:0000259" key="4">
    <source>
        <dbReference type="Pfam" id="PF00891"/>
    </source>
</evidence>
<feature type="domain" description="O-methyltransferase dimerisation" evidence="5">
    <location>
        <begin position="13"/>
        <end position="88"/>
    </location>
</feature>
<keyword evidence="7" id="KW-1185">Reference proteome</keyword>
<dbReference type="Proteomes" id="UP001527866">
    <property type="component" value="Unassembled WGS sequence"/>
</dbReference>
<organism evidence="6 7">
    <name type="scientific">Nocardiopsis endophytica</name>
    <dbReference type="NCBI Taxonomy" id="3018445"/>
    <lineage>
        <taxon>Bacteria</taxon>
        <taxon>Bacillati</taxon>
        <taxon>Actinomycetota</taxon>
        <taxon>Actinomycetes</taxon>
        <taxon>Streptosporangiales</taxon>
        <taxon>Nocardiopsidaceae</taxon>
        <taxon>Nocardiopsis</taxon>
    </lineage>
</organism>
<comment type="caution">
    <text evidence="6">The sequence shown here is derived from an EMBL/GenBank/DDBJ whole genome shotgun (WGS) entry which is preliminary data.</text>
</comment>
<protein>
    <submittedName>
        <fullName evidence="6">Methyltransferase</fullName>
    </submittedName>
</protein>
<dbReference type="RefSeq" id="WP_270687169.1">
    <property type="nucleotide sequence ID" value="NZ_JAQFWQ010000053.1"/>
</dbReference>
<feature type="domain" description="O-methyltransferase C-terminal" evidence="4">
    <location>
        <begin position="109"/>
        <end position="314"/>
    </location>
</feature>
<dbReference type="EMBL" id="JAQFWQ010000053">
    <property type="protein sequence ID" value="MDA2812574.1"/>
    <property type="molecule type" value="Genomic_DNA"/>
</dbReference>
<evidence type="ECO:0000313" key="6">
    <source>
        <dbReference type="EMBL" id="MDA2812574.1"/>
    </source>
</evidence>
<dbReference type="InterPro" id="IPR036390">
    <property type="entry name" value="WH_DNA-bd_sf"/>
</dbReference>
<dbReference type="Gene3D" id="3.40.50.150">
    <property type="entry name" value="Vaccinia Virus protein VP39"/>
    <property type="match status" value="1"/>
</dbReference>